<accession>A0A699W7K4</accession>
<dbReference type="Gene3D" id="3.30.2090.10">
    <property type="entry name" value="Multidrug efflux transporter AcrB TolC docking domain, DN and DC subdomains"/>
    <property type="match status" value="1"/>
</dbReference>
<sequence length="118" mass="12790">MRVWLKPDRLAQLGLTGDDVTNALREQNMQVAAGAIGSAPQTNAQAFEYSLFVNGRLSTVQEFENIIVRTKPSDGSIVYLKDVARVQLGSFSYSQTSFVNSNPCTILLVNQVPGGNAL</sequence>
<dbReference type="InterPro" id="IPR027463">
    <property type="entry name" value="AcrB_DN_DC_subdom"/>
</dbReference>
<dbReference type="GO" id="GO:0042910">
    <property type="term" value="F:xenobiotic transmembrane transporter activity"/>
    <property type="evidence" value="ECO:0007669"/>
    <property type="project" value="TreeGrafter"/>
</dbReference>
<dbReference type="Pfam" id="PF00873">
    <property type="entry name" value="ACR_tran"/>
    <property type="match status" value="1"/>
</dbReference>
<dbReference type="PANTHER" id="PTHR32063:SF24">
    <property type="entry name" value="CATION EFFLUX SYSTEM (ACRB_ACRD_ACRF FAMILY)"/>
    <property type="match status" value="1"/>
</dbReference>
<name>A0A699W7K4_TANCI</name>
<gene>
    <name evidence="1" type="ORF">Tci_915236</name>
</gene>
<dbReference type="GO" id="GO:0005886">
    <property type="term" value="C:plasma membrane"/>
    <property type="evidence" value="ECO:0007669"/>
    <property type="project" value="TreeGrafter"/>
</dbReference>
<organism evidence="1">
    <name type="scientific">Tanacetum cinerariifolium</name>
    <name type="common">Dalmatian daisy</name>
    <name type="synonym">Chrysanthemum cinerariifolium</name>
    <dbReference type="NCBI Taxonomy" id="118510"/>
    <lineage>
        <taxon>Eukaryota</taxon>
        <taxon>Viridiplantae</taxon>
        <taxon>Streptophyta</taxon>
        <taxon>Embryophyta</taxon>
        <taxon>Tracheophyta</taxon>
        <taxon>Spermatophyta</taxon>
        <taxon>Magnoliopsida</taxon>
        <taxon>eudicotyledons</taxon>
        <taxon>Gunneridae</taxon>
        <taxon>Pentapetalae</taxon>
        <taxon>asterids</taxon>
        <taxon>campanulids</taxon>
        <taxon>Asterales</taxon>
        <taxon>Asteraceae</taxon>
        <taxon>Asteroideae</taxon>
        <taxon>Anthemideae</taxon>
        <taxon>Anthemidinae</taxon>
        <taxon>Tanacetum</taxon>
    </lineage>
</organism>
<dbReference type="EMBL" id="BKCJ011594001">
    <property type="protein sequence ID" value="GFD43267.1"/>
    <property type="molecule type" value="Genomic_DNA"/>
</dbReference>
<reference evidence="1" key="1">
    <citation type="journal article" date="2019" name="Sci. Rep.">
        <title>Draft genome of Tanacetum cinerariifolium, the natural source of mosquito coil.</title>
        <authorList>
            <person name="Yamashiro T."/>
            <person name="Shiraishi A."/>
            <person name="Satake H."/>
            <person name="Nakayama K."/>
        </authorList>
    </citation>
    <scope>NUCLEOTIDE SEQUENCE</scope>
</reference>
<proteinExistence type="predicted"/>
<feature type="non-terminal residue" evidence="1">
    <location>
        <position position="118"/>
    </location>
</feature>
<comment type="caution">
    <text evidence="1">The sequence shown here is derived from an EMBL/GenBank/DDBJ whole genome shotgun (WGS) entry which is preliminary data.</text>
</comment>
<dbReference type="AlphaFoldDB" id="A0A699W7K4"/>
<dbReference type="SUPFAM" id="SSF82714">
    <property type="entry name" value="Multidrug efflux transporter AcrB TolC docking domain, DN and DC subdomains"/>
    <property type="match status" value="1"/>
</dbReference>
<dbReference type="InterPro" id="IPR001036">
    <property type="entry name" value="Acrflvin-R"/>
</dbReference>
<protein>
    <submittedName>
        <fullName evidence="1">Uncharacterized protein</fullName>
    </submittedName>
</protein>
<dbReference type="PANTHER" id="PTHR32063">
    <property type="match status" value="1"/>
</dbReference>
<evidence type="ECO:0000313" key="1">
    <source>
        <dbReference type="EMBL" id="GFD43267.1"/>
    </source>
</evidence>